<dbReference type="AlphaFoldDB" id="A0AAW6RHD1"/>
<evidence type="ECO:0000313" key="3">
    <source>
        <dbReference type="EMBL" id="MDG9698333.1"/>
    </source>
</evidence>
<evidence type="ECO:0000259" key="2">
    <source>
        <dbReference type="Pfam" id="PF09361"/>
    </source>
</evidence>
<proteinExistence type="predicted"/>
<keyword evidence="4" id="KW-1185">Reference proteome</keyword>
<comment type="caution">
    <text evidence="3">The sequence shown here is derived from an EMBL/GenBank/DDBJ whole genome shotgun (WGS) entry which is preliminary data.</text>
</comment>
<evidence type="ECO:0000313" key="4">
    <source>
        <dbReference type="Proteomes" id="UP001237156"/>
    </source>
</evidence>
<feature type="domain" description="Phasin" evidence="2">
    <location>
        <begin position="17"/>
        <end position="107"/>
    </location>
</feature>
<protein>
    <submittedName>
        <fullName evidence="3">Phasin family protein</fullName>
    </submittedName>
</protein>
<dbReference type="RefSeq" id="WP_279523461.1">
    <property type="nucleotide sequence ID" value="NZ_JARVII010000001.1"/>
</dbReference>
<evidence type="ECO:0000256" key="1">
    <source>
        <dbReference type="SAM" id="MobiDB-lite"/>
    </source>
</evidence>
<dbReference type="Pfam" id="PF09361">
    <property type="entry name" value="Phasin_2"/>
    <property type="match status" value="1"/>
</dbReference>
<feature type="compositionally biased region" description="Basic and acidic residues" evidence="1">
    <location>
        <begin position="157"/>
        <end position="168"/>
    </location>
</feature>
<dbReference type="InterPro" id="IPR018968">
    <property type="entry name" value="Phasin"/>
</dbReference>
<organism evidence="3 4">
    <name type="scientific">Ottowia cancrivicina</name>
    <dbReference type="NCBI Taxonomy" id="3040346"/>
    <lineage>
        <taxon>Bacteria</taxon>
        <taxon>Pseudomonadati</taxon>
        <taxon>Pseudomonadota</taxon>
        <taxon>Betaproteobacteria</taxon>
        <taxon>Burkholderiales</taxon>
        <taxon>Comamonadaceae</taxon>
        <taxon>Ottowia</taxon>
    </lineage>
</organism>
<dbReference type="EMBL" id="JARVII010000001">
    <property type="protein sequence ID" value="MDG9698333.1"/>
    <property type="molecule type" value="Genomic_DNA"/>
</dbReference>
<feature type="region of interest" description="Disordered" evidence="1">
    <location>
        <begin position="146"/>
        <end position="168"/>
    </location>
</feature>
<name>A0AAW6RHD1_9BURK</name>
<reference evidence="3 4" key="1">
    <citation type="submission" date="2023-04" db="EMBL/GenBank/DDBJ databases">
        <title>Ottowia paracancer sp. nov., isolated from human stomach.</title>
        <authorList>
            <person name="Song Y."/>
        </authorList>
    </citation>
    <scope>NUCLEOTIDE SEQUENCE [LARGE SCALE GENOMIC DNA]</scope>
    <source>
        <strain evidence="3 4">10c7w1</strain>
    </source>
</reference>
<sequence length="168" mass="19043">MSTTQDQSTRNLPFTLHKLNLELQVKLLRLLQENSQQWLDYSHRLLHDSISESDAAMQSLLDADDWRKLADLPNDAFWQKVQRRLSDSQAAMQALLKTQASFSTGAQQAMQAWQKDLAQILGAITQGQPQNPSGQNALQAWLQPWQWLQNPATPEPAKAESKDKKPAQ</sequence>
<gene>
    <name evidence="3" type="ORF">QB898_01120</name>
</gene>
<dbReference type="Proteomes" id="UP001237156">
    <property type="component" value="Unassembled WGS sequence"/>
</dbReference>
<accession>A0AAW6RHD1</accession>